<keyword evidence="8" id="KW-0472">Membrane</keyword>
<protein>
    <submittedName>
        <fullName evidence="9">Uncharacterized protein</fullName>
    </submittedName>
</protein>
<dbReference type="OrthoDB" id="549017at2759"/>
<dbReference type="UniPathway" id="UPA00196"/>
<dbReference type="Gene3D" id="1.10.287.110">
    <property type="entry name" value="DnaJ domain"/>
    <property type="match status" value="1"/>
</dbReference>
<dbReference type="InterPro" id="IPR036869">
    <property type="entry name" value="J_dom_sf"/>
</dbReference>
<dbReference type="Pfam" id="PF09350">
    <property type="entry name" value="DJC28_CD"/>
    <property type="match status" value="1"/>
</dbReference>
<evidence type="ECO:0000256" key="1">
    <source>
        <dbReference type="ARBA" id="ARBA00004477"/>
    </source>
</evidence>
<evidence type="ECO:0000256" key="6">
    <source>
        <dbReference type="ARBA" id="ARBA00022824"/>
    </source>
</evidence>
<gene>
    <name evidence="9" type="ORF">CTOB1V02_LOCUS2761</name>
</gene>
<dbReference type="GO" id="GO:0006506">
    <property type="term" value="P:GPI anchor biosynthetic process"/>
    <property type="evidence" value="ECO:0007669"/>
    <property type="project" value="UniProtKB-UniPathway"/>
</dbReference>
<evidence type="ECO:0000256" key="4">
    <source>
        <dbReference type="ARBA" id="ARBA00022502"/>
    </source>
</evidence>
<dbReference type="InterPro" id="IPR018961">
    <property type="entry name" value="DnaJ_homolog_subfam-C_membr-28"/>
</dbReference>
<evidence type="ECO:0000256" key="2">
    <source>
        <dbReference type="ARBA" id="ARBA00004687"/>
    </source>
</evidence>
<dbReference type="AlphaFoldDB" id="A0A7R8W904"/>
<keyword evidence="4" id="KW-0337">GPI-anchor biosynthesis</keyword>
<dbReference type="InterPro" id="IPR009600">
    <property type="entry name" value="PIG-U"/>
</dbReference>
<dbReference type="PANTHER" id="PTHR13121:SF0">
    <property type="entry name" value="PHOSPHATIDYLINOSITOL GLYCAN ANCHOR BIOSYNTHESIS CLASS U PROTEIN"/>
    <property type="match status" value="1"/>
</dbReference>
<reference evidence="9" key="1">
    <citation type="submission" date="2020-11" db="EMBL/GenBank/DDBJ databases">
        <authorList>
            <person name="Tran Van P."/>
        </authorList>
    </citation>
    <scope>NUCLEOTIDE SEQUENCE</scope>
</reference>
<comment type="pathway">
    <text evidence="2">Glycolipid biosynthesis; glycosylphosphatidylinositol-anchor biosynthesis.</text>
</comment>
<keyword evidence="5" id="KW-0812">Transmembrane</keyword>
<dbReference type="GO" id="GO:0042765">
    <property type="term" value="C:GPI-anchor transamidase complex"/>
    <property type="evidence" value="ECO:0007669"/>
    <property type="project" value="InterPro"/>
</dbReference>
<dbReference type="Pfam" id="PF06728">
    <property type="entry name" value="PIG-U"/>
    <property type="match status" value="1"/>
</dbReference>
<dbReference type="GO" id="GO:0016255">
    <property type="term" value="P:attachment of GPI anchor to protein"/>
    <property type="evidence" value="ECO:0007669"/>
    <property type="project" value="InterPro"/>
</dbReference>
<dbReference type="CDD" id="cd06257">
    <property type="entry name" value="DnaJ"/>
    <property type="match status" value="1"/>
</dbReference>
<dbReference type="SUPFAM" id="SSF46565">
    <property type="entry name" value="Chaperone J-domain"/>
    <property type="match status" value="1"/>
</dbReference>
<dbReference type="EMBL" id="OB660444">
    <property type="protein sequence ID" value="CAD7224808.1"/>
    <property type="molecule type" value="Genomic_DNA"/>
</dbReference>
<sequence length="719" mass="82407">MVTLLLVLIVGLGLRVALISWDVKETLVDRPELATPLNSWKRIKEASYLSQLGYSPYEGDLYHGSPLTLFLGSWALNNFKDNLWLVFAVLDGLTALLIYYSSKIVIKDLIVSQEKEANTYHPTVGPRLKLQLPDLSHLPICAASFYLLNPYSLLSSAAHSSCVFSCFYLMAALYSALSQYPPTALLFLALASVEELYPVILLPAISLMLTGAHIKLNQGYAKRMAQHTIIFLAMLLGMNILMAEMAGDWRFLQSHYGFILTVPDPRPNIGLFWYFFMEMFDHFRSLFAFAFQLNAFIYTLPLMFKFFRRPFLVFTALLAIQAIFKSYPSAGDVGLYLSLLPLFSHLLPWLRQPLIEGTILVATSLAAPVLWHLWLFDGSANANFFFGITLGFAVAQTFLLTDLLFAQKSLDILGLDKHGRPLTKQMVKEAYLVMAKQTHPDAHASRKEDSDVSNKTKIEQFQRLQDAYKLALKNCDFTEGCRRRMTDQEIEEVLNETMITVQDSLTLLRKTPLPQHRQYLSYDGMGFGNPTEREKQVQSWRVQQAQDRILDYQIAASRKGDISEQDHELEEYRIRNKKNKQTGIDRLVEDLIQEAMSRGAFDNLKGAGKPLKRTTDINPYVDFTTHKMNELLIQEGFRPEWVLLEKEIKEETANIRTLIAKGSSDEELAEQVKILNTKVDRYNLHVPILSRQRVHFELTRERNRKTMEEKKTACRQRRQ</sequence>
<accession>A0A7R8W904</accession>
<comment type="similarity">
    <text evidence="3">Belongs to the PIGU family.</text>
</comment>
<keyword evidence="6" id="KW-0256">Endoplasmic reticulum</keyword>
<evidence type="ECO:0000256" key="5">
    <source>
        <dbReference type="ARBA" id="ARBA00022692"/>
    </source>
</evidence>
<dbReference type="PROSITE" id="PS50076">
    <property type="entry name" value="DNAJ_2"/>
    <property type="match status" value="1"/>
</dbReference>
<dbReference type="PANTHER" id="PTHR13121">
    <property type="entry name" value="GPI TRANSAMIDASE COMPONENT PIG-U"/>
    <property type="match status" value="1"/>
</dbReference>
<evidence type="ECO:0000313" key="9">
    <source>
        <dbReference type="EMBL" id="CAD7224808.1"/>
    </source>
</evidence>
<keyword evidence="7" id="KW-1133">Transmembrane helix</keyword>
<organism evidence="9">
    <name type="scientific">Cyprideis torosa</name>
    <dbReference type="NCBI Taxonomy" id="163714"/>
    <lineage>
        <taxon>Eukaryota</taxon>
        <taxon>Metazoa</taxon>
        <taxon>Ecdysozoa</taxon>
        <taxon>Arthropoda</taxon>
        <taxon>Crustacea</taxon>
        <taxon>Oligostraca</taxon>
        <taxon>Ostracoda</taxon>
        <taxon>Podocopa</taxon>
        <taxon>Podocopida</taxon>
        <taxon>Cytherocopina</taxon>
        <taxon>Cytheroidea</taxon>
        <taxon>Cytherideidae</taxon>
        <taxon>Cyprideis</taxon>
    </lineage>
</organism>
<evidence type="ECO:0000256" key="7">
    <source>
        <dbReference type="ARBA" id="ARBA00022989"/>
    </source>
</evidence>
<dbReference type="InterPro" id="IPR001623">
    <property type="entry name" value="DnaJ_domain"/>
</dbReference>
<evidence type="ECO:0000256" key="3">
    <source>
        <dbReference type="ARBA" id="ARBA00010026"/>
    </source>
</evidence>
<evidence type="ECO:0000256" key="8">
    <source>
        <dbReference type="ARBA" id="ARBA00023136"/>
    </source>
</evidence>
<proteinExistence type="inferred from homology"/>
<comment type="subcellular location">
    <subcellularLocation>
        <location evidence="1">Endoplasmic reticulum membrane</location>
        <topology evidence="1">Multi-pass membrane protein</topology>
    </subcellularLocation>
</comment>
<name>A0A7R8W904_9CRUS</name>